<organism evidence="1">
    <name type="scientific">marine sediment metagenome</name>
    <dbReference type="NCBI Taxonomy" id="412755"/>
    <lineage>
        <taxon>unclassified sequences</taxon>
        <taxon>metagenomes</taxon>
        <taxon>ecological metagenomes</taxon>
    </lineage>
</organism>
<feature type="non-terminal residue" evidence="1">
    <location>
        <position position="1"/>
    </location>
</feature>
<sequence length="30" mass="3483">YIANGGHRGWMYNSSPFLIPYILDRILEGE</sequence>
<dbReference type="EMBL" id="LAZR01047435">
    <property type="protein sequence ID" value="KKK94226.1"/>
    <property type="molecule type" value="Genomic_DNA"/>
</dbReference>
<proteinExistence type="predicted"/>
<name>A0A0F9CBY6_9ZZZZ</name>
<accession>A0A0F9CBY6</accession>
<protein>
    <submittedName>
        <fullName evidence="1">Uncharacterized protein</fullName>
    </submittedName>
</protein>
<reference evidence="1" key="1">
    <citation type="journal article" date="2015" name="Nature">
        <title>Complex archaea that bridge the gap between prokaryotes and eukaryotes.</title>
        <authorList>
            <person name="Spang A."/>
            <person name="Saw J.H."/>
            <person name="Jorgensen S.L."/>
            <person name="Zaremba-Niedzwiedzka K."/>
            <person name="Martijn J."/>
            <person name="Lind A.E."/>
            <person name="van Eijk R."/>
            <person name="Schleper C."/>
            <person name="Guy L."/>
            <person name="Ettema T.J."/>
        </authorList>
    </citation>
    <scope>NUCLEOTIDE SEQUENCE</scope>
</reference>
<gene>
    <name evidence="1" type="ORF">LCGC14_2684960</name>
</gene>
<evidence type="ECO:0000313" key="1">
    <source>
        <dbReference type="EMBL" id="KKK94226.1"/>
    </source>
</evidence>
<dbReference type="AlphaFoldDB" id="A0A0F9CBY6"/>
<comment type="caution">
    <text evidence="1">The sequence shown here is derived from an EMBL/GenBank/DDBJ whole genome shotgun (WGS) entry which is preliminary data.</text>
</comment>